<dbReference type="SMART" id="SM00969">
    <property type="entry name" value="SOCS_box"/>
    <property type="match status" value="1"/>
</dbReference>
<dbReference type="PROSITE" id="PS50225">
    <property type="entry name" value="SOCS"/>
    <property type="match status" value="1"/>
</dbReference>
<protein>
    <recommendedName>
        <fullName evidence="12">Cytokine-inducible SH2-containing protein</fullName>
    </recommendedName>
</protein>
<accession>A0A8T3D4W8</accession>
<dbReference type="GO" id="GO:0035556">
    <property type="term" value="P:intracellular signal transduction"/>
    <property type="evidence" value="ECO:0007669"/>
    <property type="project" value="InterPro"/>
</dbReference>
<dbReference type="Proteomes" id="UP000829720">
    <property type="component" value="Unassembled WGS sequence"/>
</dbReference>
<dbReference type="Gene3D" id="1.10.750.20">
    <property type="entry name" value="SOCS box"/>
    <property type="match status" value="1"/>
</dbReference>
<dbReference type="GO" id="GO:0005942">
    <property type="term" value="C:phosphatidylinositol 3-kinase complex"/>
    <property type="evidence" value="ECO:0007669"/>
    <property type="project" value="TreeGrafter"/>
</dbReference>
<evidence type="ECO:0008006" key="12">
    <source>
        <dbReference type="Google" id="ProtNLM"/>
    </source>
</evidence>
<dbReference type="AlphaFoldDB" id="A0A8T3D4W8"/>
<gene>
    <name evidence="10" type="ORF">AGOR_G00155610</name>
</gene>
<comment type="pathway">
    <text evidence="1">Protein modification; protein ubiquitination.</text>
</comment>
<sequence>MALACKKMSKLSNGMAFWTPHQTIVQVSRRQRFWMGHTQCVSRIPETQSVQTWKKVRGNSRQYKLRTLDVPMILPNLMPEKSLTPIRLKDRSQELGKGDSTDDAAQVERAMTHLRKSVSIGLIYGMMSSLAGWYWGPITAAQAKQLLCDAQEGTFLLRDSSNPGYLLTLSVKTSLGPTHLRIESSGDTFGFDSLAMARPRLRRFSGAVELVEHYSLACHQTAHPQDKPRLPEETPERSLQLKLIRPLHKTAPSLQHLCRITINQHSDTPQDLPLPGRLKAFLQEYPFLI</sequence>
<evidence type="ECO:0000256" key="1">
    <source>
        <dbReference type="ARBA" id="ARBA00004906"/>
    </source>
</evidence>
<evidence type="ECO:0000313" key="11">
    <source>
        <dbReference type="Proteomes" id="UP000829720"/>
    </source>
</evidence>
<evidence type="ECO:0000256" key="7">
    <source>
        <dbReference type="SAM" id="Phobius"/>
    </source>
</evidence>
<keyword evidence="7" id="KW-0812">Transmembrane</keyword>
<dbReference type="PRINTS" id="PR00401">
    <property type="entry name" value="SH2DOMAIN"/>
</dbReference>
<evidence type="ECO:0000256" key="5">
    <source>
        <dbReference type="ARBA" id="ARBA00022999"/>
    </source>
</evidence>
<dbReference type="InterPro" id="IPR000980">
    <property type="entry name" value="SH2"/>
</dbReference>
<keyword evidence="3" id="KW-0734">Signal transduction inhibitor</keyword>
<dbReference type="OrthoDB" id="10063348at2759"/>
<dbReference type="SUPFAM" id="SSF55550">
    <property type="entry name" value="SH2 domain"/>
    <property type="match status" value="1"/>
</dbReference>
<comment type="caution">
    <text evidence="10">The sequence shown here is derived from an EMBL/GenBank/DDBJ whole genome shotgun (WGS) entry which is preliminary data.</text>
</comment>
<feature type="domain" description="SOCS box" evidence="9">
    <location>
        <begin position="242"/>
        <end position="288"/>
    </location>
</feature>
<dbReference type="InterPro" id="IPR001496">
    <property type="entry name" value="SOCS_box"/>
</dbReference>
<dbReference type="Pfam" id="PF00017">
    <property type="entry name" value="SH2"/>
    <property type="match status" value="1"/>
</dbReference>
<dbReference type="SUPFAM" id="SSF158235">
    <property type="entry name" value="SOCS box-like"/>
    <property type="match status" value="1"/>
</dbReference>
<keyword evidence="4" id="KW-0833">Ubl conjugation pathway</keyword>
<evidence type="ECO:0000256" key="6">
    <source>
        <dbReference type="PROSITE-ProRule" id="PRU00191"/>
    </source>
</evidence>
<dbReference type="PROSITE" id="PS50001">
    <property type="entry name" value="SH2"/>
    <property type="match status" value="1"/>
</dbReference>
<feature type="transmembrane region" description="Helical" evidence="7">
    <location>
        <begin position="118"/>
        <end position="136"/>
    </location>
</feature>
<keyword evidence="11" id="KW-1185">Reference proteome</keyword>
<reference evidence="10" key="1">
    <citation type="submission" date="2021-01" db="EMBL/GenBank/DDBJ databases">
        <authorList>
            <person name="Zahm M."/>
            <person name="Roques C."/>
            <person name="Cabau C."/>
            <person name="Klopp C."/>
            <person name="Donnadieu C."/>
            <person name="Jouanno E."/>
            <person name="Lampietro C."/>
            <person name="Louis A."/>
            <person name="Herpin A."/>
            <person name="Echchiki A."/>
            <person name="Berthelot C."/>
            <person name="Parey E."/>
            <person name="Roest-Crollius H."/>
            <person name="Braasch I."/>
            <person name="Postlethwait J."/>
            <person name="Bobe J."/>
            <person name="Montfort J."/>
            <person name="Bouchez O."/>
            <person name="Begum T."/>
            <person name="Mejri S."/>
            <person name="Adams A."/>
            <person name="Chen W.-J."/>
            <person name="Guiguen Y."/>
        </authorList>
    </citation>
    <scope>NUCLEOTIDE SEQUENCE</scope>
    <source>
        <tissue evidence="10">Blood</tissue>
    </source>
</reference>
<dbReference type="GO" id="GO:0046935">
    <property type="term" value="F:1-phosphatidylinositol-3-kinase regulator activity"/>
    <property type="evidence" value="ECO:0007669"/>
    <property type="project" value="TreeGrafter"/>
</dbReference>
<dbReference type="PANTHER" id="PTHR10155:SF7">
    <property type="entry name" value="SUPPRESSOR OF CYTOKINE SIGNALING 2"/>
    <property type="match status" value="1"/>
</dbReference>
<dbReference type="InterPro" id="IPR036860">
    <property type="entry name" value="SH2_dom_sf"/>
</dbReference>
<evidence type="ECO:0000259" key="8">
    <source>
        <dbReference type="PROSITE" id="PS50001"/>
    </source>
</evidence>
<keyword evidence="2" id="KW-0341">Growth regulation</keyword>
<dbReference type="PANTHER" id="PTHR10155">
    <property type="entry name" value="PHOSPHATIDYLINOSITOL 3-KINASE REGULATORY SUBUNIT"/>
    <property type="match status" value="1"/>
</dbReference>
<organism evidence="10 11">
    <name type="scientific">Albula goreensis</name>
    <dbReference type="NCBI Taxonomy" id="1534307"/>
    <lineage>
        <taxon>Eukaryota</taxon>
        <taxon>Metazoa</taxon>
        <taxon>Chordata</taxon>
        <taxon>Craniata</taxon>
        <taxon>Vertebrata</taxon>
        <taxon>Euteleostomi</taxon>
        <taxon>Actinopterygii</taxon>
        <taxon>Neopterygii</taxon>
        <taxon>Teleostei</taxon>
        <taxon>Albuliformes</taxon>
        <taxon>Albulidae</taxon>
        <taxon>Albula</taxon>
    </lineage>
</organism>
<feature type="domain" description="SH2" evidence="8">
    <location>
        <begin position="133"/>
        <end position="247"/>
    </location>
</feature>
<dbReference type="Gene3D" id="3.30.505.10">
    <property type="entry name" value="SH2 domain"/>
    <property type="match status" value="1"/>
</dbReference>
<keyword evidence="7" id="KW-0472">Membrane</keyword>
<keyword evidence="5 6" id="KW-0727">SH2 domain</keyword>
<keyword evidence="7" id="KW-1133">Transmembrane helix</keyword>
<evidence type="ECO:0000313" key="10">
    <source>
        <dbReference type="EMBL" id="KAI1890627.1"/>
    </source>
</evidence>
<dbReference type="GO" id="GO:0009968">
    <property type="term" value="P:negative regulation of signal transduction"/>
    <property type="evidence" value="ECO:0007669"/>
    <property type="project" value="UniProtKB-KW"/>
</dbReference>
<evidence type="ECO:0000256" key="4">
    <source>
        <dbReference type="ARBA" id="ARBA00022786"/>
    </source>
</evidence>
<evidence type="ECO:0000256" key="2">
    <source>
        <dbReference type="ARBA" id="ARBA00022604"/>
    </source>
</evidence>
<dbReference type="FunFam" id="1.10.750.20:FF:000002">
    <property type="entry name" value="Suppressor of cytokine signaling 2"/>
    <property type="match status" value="1"/>
</dbReference>
<dbReference type="Pfam" id="PF07525">
    <property type="entry name" value="SOCS_box"/>
    <property type="match status" value="1"/>
</dbReference>
<evidence type="ECO:0000256" key="3">
    <source>
        <dbReference type="ARBA" id="ARBA00022700"/>
    </source>
</evidence>
<dbReference type="SMART" id="SM00252">
    <property type="entry name" value="SH2"/>
    <property type="match status" value="1"/>
</dbReference>
<evidence type="ECO:0000259" key="9">
    <source>
        <dbReference type="PROSITE" id="PS50225"/>
    </source>
</evidence>
<dbReference type="SMART" id="SM00253">
    <property type="entry name" value="SOCS"/>
    <property type="match status" value="1"/>
</dbReference>
<dbReference type="GO" id="GO:0046854">
    <property type="term" value="P:phosphatidylinositol phosphate biosynthetic process"/>
    <property type="evidence" value="ECO:0007669"/>
    <property type="project" value="TreeGrafter"/>
</dbReference>
<dbReference type="EMBL" id="JAERUA010000014">
    <property type="protein sequence ID" value="KAI1890627.1"/>
    <property type="molecule type" value="Genomic_DNA"/>
</dbReference>
<name>A0A8T3D4W8_9TELE</name>
<proteinExistence type="predicted"/>
<dbReference type="InterPro" id="IPR036036">
    <property type="entry name" value="SOCS_box-like_dom_sf"/>
</dbReference>